<dbReference type="InterPro" id="IPR000690">
    <property type="entry name" value="Matrin/U1-C_Znf_C2H2"/>
</dbReference>
<dbReference type="InParanoid" id="F4S5B0"/>
<dbReference type="GO" id="GO:0005681">
    <property type="term" value="C:spliceosomal complex"/>
    <property type="evidence" value="ECO:0007669"/>
    <property type="project" value="InterPro"/>
</dbReference>
<evidence type="ECO:0000256" key="7">
    <source>
        <dbReference type="ARBA" id="ARBA00023242"/>
    </source>
</evidence>
<keyword evidence="5" id="KW-0863">Zinc-finger</keyword>
<gene>
    <name evidence="10" type="ORF">MELLADRAFT_50494</name>
</gene>
<dbReference type="GO" id="GO:0003723">
    <property type="term" value="F:RNA binding"/>
    <property type="evidence" value="ECO:0007669"/>
    <property type="project" value="InterPro"/>
</dbReference>
<keyword evidence="7" id="KW-0539">Nucleus</keyword>
<dbReference type="Pfam" id="PF12171">
    <property type="entry name" value="zf-C2H2_jaz"/>
    <property type="match status" value="1"/>
</dbReference>
<dbReference type="Proteomes" id="UP000001072">
    <property type="component" value="Unassembled WGS sequence"/>
</dbReference>
<dbReference type="Pfam" id="PF11931">
    <property type="entry name" value="SF3a60_Prp9_C"/>
    <property type="match status" value="1"/>
</dbReference>
<dbReference type="eggNOG" id="KOG2636">
    <property type="taxonomic scope" value="Eukaryota"/>
</dbReference>
<evidence type="ECO:0000256" key="2">
    <source>
        <dbReference type="ARBA" id="ARBA00008776"/>
    </source>
</evidence>
<keyword evidence="3" id="KW-0597">Phosphoprotein</keyword>
<dbReference type="Pfam" id="PF16837">
    <property type="entry name" value="SF3A3"/>
    <property type="match status" value="1"/>
</dbReference>
<dbReference type="AlphaFoldDB" id="F4S5B0"/>
<feature type="region of interest" description="Disordered" evidence="8">
    <location>
        <begin position="342"/>
        <end position="385"/>
    </location>
</feature>
<sequence>MSFSLLEDVRGTHQDLDRLMSHLTSLLLPGTPKVHRDQLVQAHRASYLSELITERANSLVEVYADPDGEHSTEIERLSTAGGELTEFYARLGRLNEYHNKYPNRMVEEPEIDWGALGGVDIEGRDFVDRMFTGEEMLGRYLDLHIHHDAYNNLTPSANKRLAYIAYIDSFDKFDILPRSTKSKNEYDIYLRELREYLVSFHKRIRPMQDLDADLVAVSTEFETKWAAGEIQGWEDPTTTTAGTSAEASAIWCAACSKHYSKETVYNAHLQSKKHIRAAERLTSSTSFTNITATTSSTNGNINEIRRAKDHALALLEQEIAMLGTKLTSIRVDTKANVERRAALTDKERQQEIEEQAAREAAERGEAERAAREGEQGAQGLEEDDDEARIYNPLKLPLGWDGKPIPYWLYKLHGLGVEYKCEICSDFIYMGRKNFERHFQESRHAFGMRALGLPNTKHFHEITRIEDAFALAEKLKSEGRAEIFRDETMEELEDDDGNVYNRKTYEDLKRQGLL</sequence>
<dbReference type="SUPFAM" id="SSF57667">
    <property type="entry name" value="beta-beta-alpha zinc fingers"/>
    <property type="match status" value="1"/>
</dbReference>
<organism evidence="11">
    <name type="scientific">Melampsora larici-populina (strain 98AG31 / pathotype 3-4-7)</name>
    <name type="common">Poplar leaf rust fungus</name>
    <dbReference type="NCBI Taxonomy" id="747676"/>
    <lineage>
        <taxon>Eukaryota</taxon>
        <taxon>Fungi</taxon>
        <taxon>Dikarya</taxon>
        <taxon>Basidiomycota</taxon>
        <taxon>Pucciniomycotina</taxon>
        <taxon>Pucciniomycetes</taxon>
        <taxon>Pucciniales</taxon>
        <taxon>Melampsoraceae</taxon>
        <taxon>Melampsora</taxon>
    </lineage>
</organism>
<dbReference type="PROSITE" id="PS50171">
    <property type="entry name" value="ZF_MATRIN"/>
    <property type="match status" value="1"/>
</dbReference>
<dbReference type="GO" id="GO:0008270">
    <property type="term" value="F:zinc ion binding"/>
    <property type="evidence" value="ECO:0007669"/>
    <property type="project" value="UniProtKB-KW"/>
</dbReference>
<evidence type="ECO:0000256" key="5">
    <source>
        <dbReference type="ARBA" id="ARBA00022771"/>
    </source>
</evidence>
<protein>
    <recommendedName>
        <fullName evidence="9">Matrin-type domain-containing protein</fullName>
    </recommendedName>
</protein>
<evidence type="ECO:0000256" key="6">
    <source>
        <dbReference type="ARBA" id="ARBA00022833"/>
    </source>
</evidence>
<dbReference type="InterPro" id="IPR013087">
    <property type="entry name" value="Znf_C2H2_type"/>
</dbReference>
<feature type="compositionally biased region" description="Basic and acidic residues" evidence="8">
    <location>
        <begin position="342"/>
        <end position="374"/>
    </location>
</feature>
<dbReference type="PANTHER" id="PTHR12786">
    <property type="entry name" value="SPLICING FACTOR SF3A-RELATED"/>
    <property type="match status" value="1"/>
</dbReference>
<dbReference type="HOGENOM" id="CLU_027160_1_0_1"/>
<dbReference type="InterPro" id="IPR051421">
    <property type="entry name" value="RNA_Proc_DNA_Dmg_Regulator"/>
</dbReference>
<dbReference type="GO" id="GO:0000398">
    <property type="term" value="P:mRNA splicing, via spliceosome"/>
    <property type="evidence" value="ECO:0007669"/>
    <property type="project" value="InterPro"/>
</dbReference>
<keyword evidence="4" id="KW-0479">Metal-binding</keyword>
<dbReference type="EMBL" id="GL883150">
    <property type="protein sequence ID" value="EGG00135.1"/>
    <property type="molecule type" value="Genomic_DNA"/>
</dbReference>
<evidence type="ECO:0000256" key="4">
    <source>
        <dbReference type="ARBA" id="ARBA00022723"/>
    </source>
</evidence>
<comment type="subcellular location">
    <subcellularLocation>
        <location evidence="1">Nucleus</location>
    </subcellularLocation>
</comment>
<dbReference type="PROSITE" id="PS00028">
    <property type="entry name" value="ZINC_FINGER_C2H2_1"/>
    <property type="match status" value="1"/>
</dbReference>
<dbReference type="RefSeq" id="XP_007416538.1">
    <property type="nucleotide sequence ID" value="XM_007416476.1"/>
</dbReference>
<evidence type="ECO:0000256" key="3">
    <source>
        <dbReference type="ARBA" id="ARBA00022553"/>
    </source>
</evidence>
<reference evidence="11" key="1">
    <citation type="journal article" date="2011" name="Proc. Natl. Acad. Sci. U.S.A.">
        <title>Obligate biotrophy features unraveled by the genomic analysis of rust fungi.</title>
        <authorList>
            <person name="Duplessis S."/>
            <person name="Cuomo C.A."/>
            <person name="Lin Y.-C."/>
            <person name="Aerts A."/>
            <person name="Tisserant E."/>
            <person name="Veneault-Fourrey C."/>
            <person name="Joly D.L."/>
            <person name="Hacquard S."/>
            <person name="Amselem J."/>
            <person name="Cantarel B.L."/>
            <person name="Chiu R."/>
            <person name="Coutinho P.M."/>
            <person name="Feau N."/>
            <person name="Field M."/>
            <person name="Frey P."/>
            <person name="Gelhaye E."/>
            <person name="Goldberg J."/>
            <person name="Grabherr M.G."/>
            <person name="Kodira C.D."/>
            <person name="Kohler A."/>
            <person name="Kuees U."/>
            <person name="Lindquist E.A."/>
            <person name="Lucas S.M."/>
            <person name="Mago R."/>
            <person name="Mauceli E."/>
            <person name="Morin E."/>
            <person name="Murat C."/>
            <person name="Pangilinan J.L."/>
            <person name="Park R."/>
            <person name="Pearson M."/>
            <person name="Quesneville H."/>
            <person name="Rouhier N."/>
            <person name="Sakthikumar S."/>
            <person name="Salamov A.A."/>
            <person name="Schmutz J."/>
            <person name="Selles B."/>
            <person name="Shapiro H."/>
            <person name="Tanguay P."/>
            <person name="Tuskan G.A."/>
            <person name="Henrissat B."/>
            <person name="Van de Peer Y."/>
            <person name="Rouze P."/>
            <person name="Ellis J.G."/>
            <person name="Dodds P.N."/>
            <person name="Schein J.E."/>
            <person name="Zhong S."/>
            <person name="Hamelin R.C."/>
            <person name="Grigoriev I.V."/>
            <person name="Szabo L.J."/>
            <person name="Martin F."/>
        </authorList>
    </citation>
    <scope>NUCLEOTIDE SEQUENCE [LARGE SCALE GENOMIC DNA]</scope>
    <source>
        <strain evidence="11">98AG31 / pathotype 3-4-7</strain>
    </source>
</reference>
<evidence type="ECO:0000259" key="9">
    <source>
        <dbReference type="PROSITE" id="PS50171"/>
    </source>
</evidence>
<dbReference type="KEGG" id="mlr:MELLADRAFT_50494"/>
<feature type="domain" description="Matrin-type" evidence="9">
    <location>
        <begin position="418"/>
        <end position="449"/>
    </location>
</feature>
<dbReference type="FunCoup" id="F4S5B0">
    <property type="interactions" value="1063"/>
</dbReference>
<dbReference type="InterPro" id="IPR031774">
    <property type="entry name" value="SF3A3_dom"/>
</dbReference>
<name>F4S5B0_MELLP</name>
<evidence type="ECO:0000256" key="8">
    <source>
        <dbReference type="SAM" id="MobiDB-lite"/>
    </source>
</evidence>
<accession>F4S5B0</accession>
<dbReference type="InterPro" id="IPR021966">
    <property type="entry name" value="SF3a60_bindingd"/>
</dbReference>
<proteinExistence type="inferred from homology"/>
<dbReference type="InterPro" id="IPR024598">
    <property type="entry name" value="SF3a60/Prp9_C"/>
</dbReference>
<keyword evidence="6" id="KW-0862">Zinc</keyword>
<dbReference type="InterPro" id="IPR036236">
    <property type="entry name" value="Znf_C2H2_sf"/>
</dbReference>
<keyword evidence="11" id="KW-1185">Reference proteome</keyword>
<dbReference type="GeneID" id="18928709"/>
<evidence type="ECO:0000256" key="1">
    <source>
        <dbReference type="ARBA" id="ARBA00004123"/>
    </source>
</evidence>
<dbReference type="STRING" id="747676.F4S5B0"/>
<dbReference type="InterPro" id="IPR022755">
    <property type="entry name" value="Znf_C2H2_jaz"/>
</dbReference>
<comment type="similarity">
    <text evidence="2">Belongs to the SF3A3 family.</text>
</comment>
<evidence type="ECO:0000313" key="11">
    <source>
        <dbReference type="Proteomes" id="UP000001072"/>
    </source>
</evidence>
<dbReference type="PANTHER" id="PTHR12786:SF2">
    <property type="entry name" value="SPLICING FACTOR 3A SUBUNIT 3"/>
    <property type="match status" value="1"/>
</dbReference>
<dbReference type="Gene3D" id="3.30.160.60">
    <property type="entry name" value="Classic Zinc Finger"/>
    <property type="match status" value="1"/>
</dbReference>
<dbReference type="VEuPathDB" id="FungiDB:MELLADRAFT_50494"/>
<dbReference type="Pfam" id="PF12108">
    <property type="entry name" value="SF3a60_bindingd"/>
    <property type="match status" value="1"/>
</dbReference>
<evidence type="ECO:0000313" key="10">
    <source>
        <dbReference type="EMBL" id="EGG00135.1"/>
    </source>
</evidence>
<dbReference type="OrthoDB" id="2160351at2759"/>